<comment type="caution">
    <text evidence="11">The sequence shown here is derived from an EMBL/GenBank/DDBJ whole genome shotgun (WGS) entry which is preliminary data.</text>
</comment>
<dbReference type="GO" id="GO:0009279">
    <property type="term" value="C:cell outer membrane"/>
    <property type="evidence" value="ECO:0007669"/>
    <property type="project" value="UniProtKB-SubCell"/>
</dbReference>
<proteinExistence type="inferred from homology"/>
<evidence type="ECO:0000256" key="8">
    <source>
        <dbReference type="ARBA" id="ARBA00023136"/>
    </source>
</evidence>
<evidence type="ECO:0000256" key="6">
    <source>
        <dbReference type="ARBA" id="ARBA00023065"/>
    </source>
</evidence>
<dbReference type="Proteomes" id="UP000644699">
    <property type="component" value="Unassembled WGS sequence"/>
</dbReference>
<evidence type="ECO:0000256" key="5">
    <source>
        <dbReference type="ARBA" id="ARBA00022729"/>
    </source>
</evidence>
<keyword evidence="6 10" id="KW-0406">Ion transport</keyword>
<keyword evidence="7 10" id="KW-0626">Porin</keyword>
<comment type="subcellular location">
    <subcellularLocation>
        <location evidence="10">Cell outer membrane</location>
        <topology evidence="10">Multi-pass membrane protein</topology>
    </subcellularLocation>
</comment>
<dbReference type="GO" id="GO:0046930">
    <property type="term" value="C:pore complex"/>
    <property type="evidence" value="ECO:0007669"/>
    <property type="project" value="UniProtKB-KW"/>
</dbReference>
<comment type="similarity">
    <text evidence="1 10">Belongs to the alphaproteobacteria porin family.</text>
</comment>
<evidence type="ECO:0000256" key="3">
    <source>
        <dbReference type="ARBA" id="ARBA00022452"/>
    </source>
</evidence>
<dbReference type="GO" id="GO:0006811">
    <property type="term" value="P:monoatomic ion transport"/>
    <property type="evidence" value="ECO:0007669"/>
    <property type="project" value="UniProtKB-KW"/>
</dbReference>
<evidence type="ECO:0000256" key="4">
    <source>
        <dbReference type="ARBA" id="ARBA00022692"/>
    </source>
</evidence>
<evidence type="ECO:0000256" key="7">
    <source>
        <dbReference type="ARBA" id="ARBA00023114"/>
    </source>
</evidence>
<dbReference type="AlphaFoldDB" id="A0A916ZEW5"/>
<evidence type="ECO:0000256" key="2">
    <source>
        <dbReference type="ARBA" id="ARBA00022448"/>
    </source>
</evidence>
<evidence type="ECO:0000313" key="11">
    <source>
        <dbReference type="EMBL" id="GGD93116.1"/>
    </source>
</evidence>
<comment type="function">
    <text evidence="10">Forms passive diffusion pores that allow small molecular weight hydrophilic materials across the outer membrane.</text>
</comment>
<dbReference type="InterPro" id="IPR003684">
    <property type="entry name" value="Porin_alphabac"/>
</dbReference>
<keyword evidence="5 10" id="KW-0732">Signal</keyword>
<sequence length="452" mass="48167">MNIKSLLLGSAAALVAVSGARAADAPVTMVEPEPVEYVRVCDVYGTGFFYIPGTETCLKIGGYVRVRFQGNDRQYNGDIDNEGFAIDDNGDGFTRNSGDDYNIGVRTRARLDFDAREETELGTLRAKIRLEATNNPSTGNSSAAYAAEEAYLQLGGLTVGYLDSAWTADDGGISDGLLTDTDWAAGDFQANRISYTAAFSGFSGTVSVEDDGSGDFIPDVIAKLSYKGGFGGAYIMGVYDEDSFDYVNTLSYFGRRGDGIYGNYFVGTDEFNGDDGADGAFVVKGGVQLENLILADSILKVEGHWASDPSRYALVGNVFTYSNGGGNNLGRTVDPTTGIITGNGSFAVPSQWQVGAAYQQTFGKLFAAVSGVYGETFDLSGTFNGFDFNTGLGVVEAADISSVNYFGVAGNVGYQVTKNFSVLGEVSYVNFDIPGSDRDNQTRGFLEFKRTF</sequence>
<dbReference type="Pfam" id="PF02530">
    <property type="entry name" value="Porin_2"/>
    <property type="match status" value="1"/>
</dbReference>
<dbReference type="EMBL" id="BMIQ01000001">
    <property type="protein sequence ID" value="GGD93116.1"/>
    <property type="molecule type" value="Genomic_DNA"/>
</dbReference>
<organism evidence="11 12">
    <name type="scientific">Aureimonas endophytica</name>
    <dbReference type="NCBI Taxonomy" id="2027858"/>
    <lineage>
        <taxon>Bacteria</taxon>
        <taxon>Pseudomonadati</taxon>
        <taxon>Pseudomonadota</taxon>
        <taxon>Alphaproteobacteria</taxon>
        <taxon>Hyphomicrobiales</taxon>
        <taxon>Aurantimonadaceae</taxon>
        <taxon>Aureimonas</taxon>
    </lineage>
</organism>
<evidence type="ECO:0000256" key="1">
    <source>
        <dbReference type="ARBA" id="ARBA00009521"/>
    </source>
</evidence>
<reference evidence="11" key="1">
    <citation type="journal article" date="2014" name="Int. J. Syst. Evol. Microbiol.">
        <title>Complete genome sequence of Corynebacterium casei LMG S-19264T (=DSM 44701T), isolated from a smear-ripened cheese.</title>
        <authorList>
            <consortium name="US DOE Joint Genome Institute (JGI-PGF)"/>
            <person name="Walter F."/>
            <person name="Albersmeier A."/>
            <person name="Kalinowski J."/>
            <person name="Ruckert C."/>
        </authorList>
    </citation>
    <scope>NUCLEOTIDE SEQUENCE</scope>
    <source>
        <strain evidence="11">CGMCC 1.15367</strain>
    </source>
</reference>
<keyword evidence="12" id="KW-1185">Reference proteome</keyword>
<accession>A0A916ZEW5</accession>
<keyword evidence="9 10" id="KW-0998">Cell outer membrane</keyword>
<keyword evidence="2 10" id="KW-0813">Transport</keyword>
<name>A0A916ZEW5_9HYPH</name>
<keyword evidence="4 10" id="KW-0812">Transmembrane</keyword>
<comment type="domain">
    <text evidence="10">Consists of 16-stranded beta-barrel sheets, with large surface-exposed loops, that form a transmembrane pore at the center of each barrel. The pore is partially ocluded by a peptide loop that folds into the pore lumen.</text>
</comment>
<reference evidence="11" key="2">
    <citation type="submission" date="2020-09" db="EMBL/GenBank/DDBJ databases">
        <authorList>
            <person name="Sun Q."/>
            <person name="Zhou Y."/>
        </authorList>
    </citation>
    <scope>NUCLEOTIDE SEQUENCE</scope>
    <source>
        <strain evidence="11">CGMCC 1.15367</strain>
    </source>
</reference>
<keyword evidence="8 10" id="KW-0472">Membrane</keyword>
<feature type="signal peptide" evidence="10">
    <location>
        <begin position="1"/>
        <end position="22"/>
    </location>
</feature>
<evidence type="ECO:0000256" key="9">
    <source>
        <dbReference type="ARBA" id="ARBA00023237"/>
    </source>
</evidence>
<keyword evidence="3 10" id="KW-1134">Transmembrane beta strand</keyword>
<gene>
    <name evidence="11" type="ORF">GCM10011390_09820</name>
</gene>
<feature type="chain" id="PRO_5038169394" description="Porin" evidence="10">
    <location>
        <begin position="23"/>
        <end position="452"/>
    </location>
</feature>
<protein>
    <recommendedName>
        <fullName evidence="10">Porin</fullName>
    </recommendedName>
</protein>
<evidence type="ECO:0000313" key="12">
    <source>
        <dbReference type="Proteomes" id="UP000644699"/>
    </source>
</evidence>
<dbReference type="GO" id="GO:0015288">
    <property type="term" value="F:porin activity"/>
    <property type="evidence" value="ECO:0007669"/>
    <property type="project" value="UniProtKB-KW"/>
</dbReference>
<evidence type="ECO:0000256" key="10">
    <source>
        <dbReference type="RuleBase" id="RU364005"/>
    </source>
</evidence>